<keyword evidence="3 5" id="KW-0863">Zinc-finger</keyword>
<dbReference type="EMBL" id="CAJNNV010019812">
    <property type="protein sequence ID" value="CAE8606764.1"/>
    <property type="molecule type" value="Genomic_DNA"/>
</dbReference>
<dbReference type="InterPro" id="IPR000571">
    <property type="entry name" value="Znf_CCCH"/>
</dbReference>
<dbReference type="Gene3D" id="4.10.1000.10">
    <property type="entry name" value="Zinc finger, CCCH-type"/>
    <property type="match status" value="4"/>
</dbReference>
<gene>
    <name evidence="8" type="ORF">PGLA1383_LOCUS24736</name>
</gene>
<keyword evidence="1 5" id="KW-0479">Metal-binding</keyword>
<keyword evidence="9" id="KW-1185">Reference proteome</keyword>
<evidence type="ECO:0000256" key="2">
    <source>
        <dbReference type="ARBA" id="ARBA00022737"/>
    </source>
</evidence>
<feature type="region of interest" description="Disordered" evidence="6">
    <location>
        <begin position="64"/>
        <end position="89"/>
    </location>
</feature>
<dbReference type="SMART" id="SM00356">
    <property type="entry name" value="ZnF_C3H1"/>
    <property type="match status" value="5"/>
</dbReference>
<feature type="domain" description="C3H1-type" evidence="7">
    <location>
        <begin position="209"/>
        <end position="237"/>
    </location>
</feature>
<feature type="domain" description="C3H1-type" evidence="7">
    <location>
        <begin position="127"/>
        <end position="155"/>
    </location>
</feature>
<organism evidence="8 9">
    <name type="scientific">Polarella glacialis</name>
    <name type="common">Dinoflagellate</name>
    <dbReference type="NCBI Taxonomy" id="89957"/>
    <lineage>
        <taxon>Eukaryota</taxon>
        <taxon>Sar</taxon>
        <taxon>Alveolata</taxon>
        <taxon>Dinophyceae</taxon>
        <taxon>Suessiales</taxon>
        <taxon>Suessiaceae</taxon>
        <taxon>Polarella</taxon>
    </lineage>
</organism>
<feature type="domain" description="C3H1-type" evidence="7">
    <location>
        <begin position="92"/>
        <end position="115"/>
    </location>
</feature>
<feature type="zinc finger region" description="C3H1-type" evidence="5">
    <location>
        <begin position="209"/>
        <end position="237"/>
    </location>
</feature>
<evidence type="ECO:0000256" key="1">
    <source>
        <dbReference type="ARBA" id="ARBA00022723"/>
    </source>
</evidence>
<keyword evidence="4 5" id="KW-0862">Zinc</keyword>
<evidence type="ECO:0000256" key="3">
    <source>
        <dbReference type="ARBA" id="ARBA00022771"/>
    </source>
</evidence>
<dbReference type="InterPro" id="IPR045877">
    <property type="entry name" value="ZFP36-like"/>
</dbReference>
<dbReference type="Proteomes" id="UP000654075">
    <property type="component" value="Unassembled WGS sequence"/>
</dbReference>
<feature type="domain" description="C3H1-type" evidence="7">
    <location>
        <begin position="166"/>
        <end position="194"/>
    </location>
</feature>
<dbReference type="InterPro" id="IPR036855">
    <property type="entry name" value="Znf_CCCH_sf"/>
</dbReference>
<evidence type="ECO:0000313" key="8">
    <source>
        <dbReference type="EMBL" id="CAE8606764.1"/>
    </source>
</evidence>
<feature type="zinc finger region" description="C3H1-type" evidence="5">
    <location>
        <begin position="92"/>
        <end position="115"/>
    </location>
</feature>
<proteinExistence type="predicted"/>
<evidence type="ECO:0000259" key="7">
    <source>
        <dbReference type="PROSITE" id="PS50103"/>
    </source>
</evidence>
<feature type="zinc finger region" description="C3H1-type" evidence="5">
    <location>
        <begin position="127"/>
        <end position="155"/>
    </location>
</feature>
<protein>
    <recommendedName>
        <fullName evidence="7">C3H1-type domain-containing protein</fullName>
    </recommendedName>
</protein>
<sequence>MGGMGMGGMGGMGMGGMGMGMGGMGMGGMGGGVGQSGEPCMFFQKSGWCKYGDSCRHAHIPGAGTPQGGMGGFGGGQKGGMGKGPPGAPGDPCKFFQRTGWCQYGDECRFAHVPSADTPVGVPQGGQKSGEPCQFFVKAGWCKYGEQCRHEHIPGPDTPLGVTAPGANGEICKFFQKAGYCQYGDQCRYAHVPGPDTPTGATGCGGKGGQPSEPCKFFANNGWCQYGDQCRFAHGGGGFDGGKGFGSGRSFGGGKDFGGGGAAAVTASEAPLSQGEYEAAAAALINTPGMKKAEAVGLQLTDDAVQALLKIPAMNASELLEAVAEKHATLRDPSNYVVSTIARGYVPRSAGGHGMW</sequence>
<dbReference type="SUPFAM" id="SSF90229">
    <property type="entry name" value="CCCH zinc finger"/>
    <property type="match status" value="4"/>
</dbReference>
<dbReference type="OrthoDB" id="411372at2759"/>
<evidence type="ECO:0000256" key="5">
    <source>
        <dbReference type="PROSITE-ProRule" id="PRU00723"/>
    </source>
</evidence>
<keyword evidence="2" id="KW-0677">Repeat</keyword>
<feature type="zinc finger region" description="C3H1-type" evidence="5">
    <location>
        <begin position="34"/>
        <end position="62"/>
    </location>
</feature>
<dbReference type="PANTHER" id="PTHR12547:SF18">
    <property type="entry name" value="PROTEIN TIS11"/>
    <property type="match status" value="1"/>
</dbReference>
<evidence type="ECO:0000256" key="6">
    <source>
        <dbReference type="SAM" id="MobiDB-lite"/>
    </source>
</evidence>
<dbReference type="Pfam" id="PF00642">
    <property type="entry name" value="zf-CCCH"/>
    <property type="match status" value="5"/>
</dbReference>
<dbReference type="GO" id="GO:0008270">
    <property type="term" value="F:zinc ion binding"/>
    <property type="evidence" value="ECO:0007669"/>
    <property type="project" value="UniProtKB-KW"/>
</dbReference>
<feature type="compositionally biased region" description="Gly residues" evidence="6">
    <location>
        <begin position="65"/>
        <end position="85"/>
    </location>
</feature>
<comment type="caution">
    <text evidence="8">The sequence shown here is derived from an EMBL/GenBank/DDBJ whole genome shotgun (WGS) entry which is preliminary data.</text>
</comment>
<name>A0A813F5K7_POLGL</name>
<evidence type="ECO:0000256" key="4">
    <source>
        <dbReference type="ARBA" id="ARBA00022833"/>
    </source>
</evidence>
<feature type="domain" description="C3H1-type" evidence="7">
    <location>
        <begin position="34"/>
        <end position="62"/>
    </location>
</feature>
<dbReference type="GO" id="GO:0003729">
    <property type="term" value="F:mRNA binding"/>
    <property type="evidence" value="ECO:0007669"/>
    <property type="project" value="InterPro"/>
</dbReference>
<evidence type="ECO:0000313" key="9">
    <source>
        <dbReference type="Proteomes" id="UP000654075"/>
    </source>
</evidence>
<dbReference type="PANTHER" id="PTHR12547">
    <property type="entry name" value="CCCH ZINC FINGER/TIS11-RELATED"/>
    <property type="match status" value="1"/>
</dbReference>
<dbReference type="PROSITE" id="PS50103">
    <property type="entry name" value="ZF_C3H1"/>
    <property type="match status" value="5"/>
</dbReference>
<accession>A0A813F5K7</accession>
<feature type="zinc finger region" description="C3H1-type" evidence="5">
    <location>
        <begin position="166"/>
        <end position="194"/>
    </location>
</feature>
<reference evidence="8" key="1">
    <citation type="submission" date="2021-02" db="EMBL/GenBank/DDBJ databases">
        <authorList>
            <person name="Dougan E. K."/>
            <person name="Rhodes N."/>
            <person name="Thang M."/>
            <person name="Chan C."/>
        </authorList>
    </citation>
    <scope>NUCLEOTIDE SEQUENCE</scope>
</reference>
<dbReference type="AlphaFoldDB" id="A0A813F5K7"/>